<evidence type="ECO:0000259" key="11">
    <source>
        <dbReference type="Pfam" id="PF17946"/>
    </source>
</evidence>
<evidence type="ECO:0000313" key="12">
    <source>
        <dbReference type="EMBL" id="TCS41119.1"/>
    </source>
</evidence>
<dbReference type="OrthoDB" id="9762834at2"/>
<dbReference type="SUPFAM" id="SSF52980">
    <property type="entry name" value="Restriction endonuclease-like"/>
    <property type="match status" value="1"/>
</dbReference>
<organism evidence="12 13">
    <name type="scientific">Reinekea marinisedimentorum</name>
    <dbReference type="NCBI Taxonomy" id="230495"/>
    <lineage>
        <taxon>Bacteria</taxon>
        <taxon>Pseudomonadati</taxon>
        <taxon>Pseudomonadota</taxon>
        <taxon>Gammaproteobacteria</taxon>
        <taxon>Oceanospirillales</taxon>
        <taxon>Saccharospirillaceae</taxon>
        <taxon>Reinekea</taxon>
    </lineage>
</organism>
<dbReference type="Pfam" id="PF04257">
    <property type="entry name" value="Exonuc_V_gamma"/>
    <property type="match status" value="1"/>
</dbReference>
<gene>
    <name evidence="10" type="primary">recC</name>
    <name evidence="12" type="ORF">BCF53_107133</name>
</gene>
<dbReference type="GO" id="GO:0003677">
    <property type="term" value="F:DNA binding"/>
    <property type="evidence" value="ECO:0007669"/>
    <property type="project" value="UniProtKB-UniRule"/>
</dbReference>
<dbReference type="NCBIfam" id="TIGR01450">
    <property type="entry name" value="recC"/>
    <property type="match status" value="1"/>
</dbReference>
<dbReference type="RefSeq" id="WP_132701559.1">
    <property type="nucleotide sequence ID" value="NZ_SLZR01000007.1"/>
</dbReference>
<name>A0A4R3I7C2_9GAMM</name>
<accession>A0A4R3I7C2</accession>
<comment type="function">
    <text evidence="10">A helicase/nuclease that prepares dsDNA breaks (DSB) for recombinational DNA repair. Binds to DSBs and unwinds DNA via a highly rapid and processive ATP-dependent bidirectional helicase activity. Unwinds dsDNA until it encounters a Chi (crossover hotspot instigator) sequence from the 3' direction. Cuts ssDNA a few nucleotides 3' to the Chi site. The properties and activities of the enzyme are changed at Chi. The Chi-altered holoenzyme produces a long 3'-ssDNA overhang and facilitates RecA-binding to the ssDNA for homologous DNA recombination and repair. Holoenzyme degrades any linearized DNA that is unable to undergo homologous recombination. In the holoenzyme this subunit recognizes the wild-type Chi sequence, and when added to isolated RecB increases its ATP-dependent helicase processivity.</text>
</comment>
<dbReference type="GO" id="GO:0009338">
    <property type="term" value="C:exodeoxyribonuclease V complex"/>
    <property type="evidence" value="ECO:0007669"/>
    <property type="project" value="InterPro"/>
</dbReference>
<dbReference type="InterPro" id="IPR027417">
    <property type="entry name" value="P-loop_NTPase"/>
</dbReference>
<keyword evidence="5 10" id="KW-0347">Helicase</keyword>
<evidence type="ECO:0000256" key="2">
    <source>
        <dbReference type="ARBA" id="ARBA00022741"/>
    </source>
</evidence>
<dbReference type="Gene3D" id="1.10.10.990">
    <property type="match status" value="1"/>
</dbReference>
<keyword evidence="13" id="KW-1185">Reference proteome</keyword>
<evidence type="ECO:0000256" key="1">
    <source>
        <dbReference type="ARBA" id="ARBA00022722"/>
    </source>
</evidence>
<protein>
    <recommendedName>
        <fullName evidence="10">RecBCD enzyme subunit RecC</fullName>
    </recommendedName>
    <alternativeName>
        <fullName evidence="10">Exonuclease V subunit RecC</fullName>
        <shortName evidence="10">ExoV subunit RecC</shortName>
    </alternativeName>
    <alternativeName>
        <fullName evidence="10">Helicase/nuclease RecBCD subunit RecC</fullName>
    </alternativeName>
</protein>
<dbReference type="InterPro" id="IPR041500">
    <property type="entry name" value="RecC_C"/>
</dbReference>
<keyword evidence="1 10" id="KW-0540">Nuclease</keyword>
<dbReference type="PIRSF" id="PIRSF000980">
    <property type="entry name" value="RecC"/>
    <property type="match status" value="1"/>
</dbReference>
<evidence type="ECO:0000256" key="5">
    <source>
        <dbReference type="ARBA" id="ARBA00022806"/>
    </source>
</evidence>
<comment type="caution">
    <text evidence="12">The sequence shown here is derived from an EMBL/GenBank/DDBJ whole genome shotgun (WGS) entry which is preliminary data.</text>
</comment>
<dbReference type="InterPro" id="IPR006697">
    <property type="entry name" value="RecC"/>
</dbReference>
<keyword evidence="3 10" id="KW-0227">DNA damage</keyword>
<dbReference type="PANTHER" id="PTHR30591">
    <property type="entry name" value="RECBCD ENZYME SUBUNIT RECC"/>
    <property type="match status" value="1"/>
</dbReference>
<dbReference type="PANTHER" id="PTHR30591:SF1">
    <property type="entry name" value="RECBCD ENZYME SUBUNIT RECC"/>
    <property type="match status" value="1"/>
</dbReference>
<keyword evidence="6 10" id="KW-0269">Exonuclease</keyword>
<comment type="miscellaneous">
    <text evidence="10">In the RecBCD complex, RecB has a slow 3'-5' helicase, an exonuclease activity and loads RecA onto ssDNA, RecD has a fast 5'-3' helicase activity, while RecC stimulates the ATPase and processivity of the RecB helicase and contributes to recognition of the Chi site.</text>
</comment>
<dbReference type="Gene3D" id="1.10.10.160">
    <property type="match status" value="1"/>
</dbReference>
<feature type="domain" description="RecC C-terminal" evidence="11">
    <location>
        <begin position="804"/>
        <end position="1023"/>
    </location>
</feature>
<evidence type="ECO:0000256" key="7">
    <source>
        <dbReference type="ARBA" id="ARBA00022840"/>
    </source>
</evidence>
<keyword evidence="4 10" id="KW-0378">Hydrolase</keyword>
<dbReference type="SUPFAM" id="SSF52540">
    <property type="entry name" value="P-loop containing nucleoside triphosphate hydrolases"/>
    <property type="match status" value="2"/>
</dbReference>
<dbReference type="GO" id="GO:0008854">
    <property type="term" value="F:exodeoxyribonuclease V activity"/>
    <property type="evidence" value="ECO:0007669"/>
    <property type="project" value="InterPro"/>
</dbReference>
<comment type="similarity">
    <text evidence="10">Belongs to the RecC family.</text>
</comment>
<dbReference type="InterPro" id="IPR011335">
    <property type="entry name" value="Restrct_endonuc-II-like"/>
</dbReference>
<evidence type="ECO:0000256" key="9">
    <source>
        <dbReference type="ARBA" id="ARBA00023204"/>
    </source>
</evidence>
<evidence type="ECO:0000256" key="8">
    <source>
        <dbReference type="ARBA" id="ARBA00023125"/>
    </source>
</evidence>
<dbReference type="AlphaFoldDB" id="A0A4R3I7C2"/>
<keyword evidence="7 10" id="KW-0067">ATP-binding</keyword>
<keyword evidence="8 10" id="KW-0238">DNA-binding</keyword>
<dbReference type="GO" id="GO:0005524">
    <property type="term" value="F:ATP binding"/>
    <property type="evidence" value="ECO:0007669"/>
    <property type="project" value="UniProtKB-UniRule"/>
</dbReference>
<reference evidence="12 13" key="1">
    <citation type="submission" date="2019-03" db="EMBL/GenBank/DDBJ databases">
        <title>Genomic Encyclopedia of Archaeal and Bacterial Type Strains, Phase II (KMG-II): from individual species to whole genera.</title>
        <authorList>
            <person name="Goeker M."/>
        </authorList>
    </citation>
    <scope>NUCLEOTIDE SEQUENCE [LARGE SCALE GENOMIC DNA]</scope>
    <source>
        <strain evidence="12 13">DSM 15388</strain>
    </source>
</reference>
<dbReference type="HAMAP" id="MF_01486">
    <property type="entry name" value="RecC"/>
    <property type="match status" value="1"/>
</dbReference>
<sequence length="1088" mass="123978">MFYSYPSNRMENLVFAFNEISKASSSGPFSAENILVQHPGMQHWLSMAIANLPERQVCMNINYPLPVRYFWDLIRHVIGSEQVPERSAYSREILAWRIFNLLGCSEVTEQPLMAEPTLYWQQQPSYLQHSRRFQLAEQLADLYEQYLMFRPDWIDAWEASELAGSEALQQQEGWQAELWRLLTQQDDKHPLRLIRMAMDKLSCPAEPLPDTFYLFGINTMAPVWLNFLQQLSEQCDVDVHLFYLNPSAEYWDDIKSEKQAMRLEAKKIQQRASSFSDENDLELHTETGNPLLASLGQQGQAFVRLLSETAHFDTPVFSANEQQSALALLQHDVLTLNDARSEHSERTLDDSISIAKAHSAFREVQALHDWLLHQFNNDASLTPKDVVVMCPNIENYAPFIHAVFSQSFADIEATSPPLPCSVADRNLKDADPTVAAFLELLNLPDARFEVNQILSWLRVPAIGHKFELADSDLVLIEQWLASAHIHWGLNARHKTQWVNGPVTEHFTWRQGLKRLLLGFAYSDEESLLGDQLLLPDVEGANALLLGKLINILEQLEDARSTLNKARTPSGWQKYLTENIKLALISGESEFERSNQHILNAINDFTEFANRGGMADEPIPLAVIRTVLENAFASPEQTGSQFMTGQITVCSLVPMRSIPFKVVALLGLNDGEFPRTRPPLGFDLMAHDTPRLGDRSRRGDDRYLFLEAILSARQALYLSYQGFDVRNNEQRPPSLVLEELFDYLKGSFNFSAQRDVKTIPLQPFSLKNYAPEQPSFNRQWLKLLNAEAAQAEQTSLPALSDVKTDWQLHEWVQFFTHPAKYFAQQRLGLFLQQSDAVELDDAEPFALSHLDRYRLQENEINLALNQKCSPDLALKMKAGSELPVFSFVDEQLDDWQQQAQAFSKQVAAHGGNRLEIRSQTLEFNRFKLSTSLPECDNGLLFWRMANPKGSDLATLWLHHLFANVSQPTTTIGLYRGKDNSIDQLTAQPVKEAGKKLEQFYQTLIAGLNQPLIVHSQIALSLLNEKETLKDWSLLWLGDSYNFKQGLLDDPYNRHFFAVEQDYEAIFAQVRALYSELPEAITLSAISEDA</sequence>
<dbReference type="InterPro" id="IPR013986">
    <property type="entry name" value="DExx_box_DNA_helicase_dom_sf"/>
</dbReference>
<keyword evidence="9 10" id="KW-0234">DNA repair</keyword>
<evidence type="ECO:0000256" key="10">
    <source>
        <dbReference type="HAMAP-Rule" id="MF_01486"/>
    </source>
</evidence>
<dbReference type="GO" id="GO:0003678">
    <property type="term" value="F:DNA helicase activity"/>
    <property type="evidence" value="ECO:0007669"/>
    <property type="project" value="UniProtKB-UniRule"/>
</dbReference>
<evidence type="ECO:0000256" key="6">
    <source>
        <dbReference type="ARBA" id="ARBA00022839"/>
    </source>
</evidence>
<keyword evidence="2 10" id="KW-0547">Nucleotide-binding</keyword>
<dbReference type="Pfam" id="PF17946">
    <property type="entry name" value="RecC_C"/>
    <property type="match status" value="1"/>
</dbReference>
<evidence type="ECO:0000256" key="4">
    <source>
        <dbReference type="ARBA" id="ARBA00022801"/>
    </source>
</evidence>
<dbReference type="Gene3D" id="3.40.50.10930">
    <property type="match status" value="1"/>
</dbReference>
<dbReference type="GO" id="GO:0000724">
    <property type="term" value="P:double-strand break repair via homologous recombination"/>
    <property type="evidence" value="ECO:0007669"/>
    <property type="project" value="UniProtKB-UniRule"/>
</dbReference>
<dbReference type="EMBL" id="SLZR01000007">
    <property type="protein sequence ID" value="TCS41119.1"/>
    <property type="molecule type" value="Genomic_DNA"/>
</dbReference>
<comment type="subunit">
    <text evidence="10">Heterotrimer of RecB, RecC and RecD. All subunits contribute to DNA-binding.</text>
</comment>
<proteinExistence type="inferred from homology"/>
<evidence type="ECO:0000256" key="3">
    <source>
        <dbReference type="ARBA" id="ARBA00022763"/>
    </source>
</evidence>
<evidence type="ECO:0000313" key="13">
    <source>
        <dbReference type="Proteomes" id="UP000295793"/>
    </source>
</evidence>
<dbReference type="Gene3D" id="3.40.50.300">
    <property type="entry name" value="P-loop containing nucleotide triphosphate hydrolases"/>
    <property type="match status" value="2"/>
</dbReference>
<dbReference type="Proteomes" id="UP000295793">
    <property type="component" value="Unassembled WGS sequence"/>
</dbReference>